<feature type="compositionally biased region" description="Polar residues" evidence="6">
    <location>
        <begin position="622"/>
        <end position="663"/>
    </location>
</feature>
<evidence type="ECO:0000256" key="2">
    <source>
        <dbReference type="ARBA" id="ARBA00022448"/>
    </source>
</evidence>
<dbReference type="InterPro" id="IPR035892">
    <property type="entry name" value="C2_domain_sf"/>
</dbReference>
<feature type="region of interest" description="Disordered" evidence="6">
    <location>
        <begin position="432"/>
        <end position="556"/>
    </location>
</feature>
<dbReference type="GeneID" id="110075169"/>
<dbReference type="InterPro" id="IPR000008">
    <property type="entry name" value="C2_dom"/>
</dbReference>
<accession>A0A6J0T3C3</accession>
<dbReference type="KEGG" id="pvt:110075169"/>
<keyword evidence="3" id="KW-0597">Phosphoprotein</keyword>
<feature type="region of interest" description="Disordered" evidence="6">
    <location>
        <begin position="387"/>
        <end position="419"/>
    </location>
</feature>
<dbReference type="Pfam" id="PF09457">
    <property type="entry name" value="RBD-FIP"/>
    <property type="match status" value="1"/>
</dbReference>
<keyword evidence="9" id="KW-1185">Reference proteome</keyword>
<feature type="region of interest" description="Disordered" evidence="6">
    <location>
        <begin position="1177"/>
        <end position="1229"/>
    </location>
</feature>
<keyword evidence="2" id="KW-0813">Transport</keyword>
<dbReference type="GO" id="GO:0031267">
    <property type="term" value="F:small GTPase binding"/>
    <property type="evidence" value="ECO:0007669"/>
    <property type="project" value="InterPro"/>
</dbReference>
<evidence type="ECO:0000259" key="7">
    <source>
        <dbReference type="PROSITE" id="PS50004"/>
    </source>
</evidence>
<evidence type="ECO:0000256" key="5">
    <source>
        <dbReference type="ARBA" id="ARBA00022927"/>
    </source>
</evidence>
<evidence type="ECO:0000256" key="3">
    <source>
        <dbReference type="ARBA" id="ARBA00022553"/>
    </source>
</evidence>
<feature type="compositionally biased region" description="Polar residues" evidence="6">
    <location>
        <begin position="240"/>
        <end position="256"/>
    </location>
</feature>
<dbReference type="PANTHER" id="PTHR15746">
    <property type="entry name" value="RAB11-RELATED"/>
    <property type="match status" value="1"/>
</dbReference>
<dbReference type="OrthoDB" id="8956628at2759"/>
<dbReference type="Proteomes" id="UP001652642">
    <property type="component" value="Chromosome 8"/>
</dbReference>
<dbReference type="FunCoup" id="A0A6J0T3C3">
    <property type="interactions" value="99"/>
</dbReference>
<gene>
    <name evidence="10" type="primary">RAB11FIP1</name>
</gene>
<dbReference type="InterPro" id="IPR037245">
    <property type="entry name" value="FIP-RBD_C_sf"/>
</dbReference>
<dbReference type="GO" id="GO:0045055">
    <property type="term" value="P:regulated exocytosis"/>
    <property type="evidence" value="ECO:0007669"/>
    <property type="project" value="TreeGrafter"/>
</dbReference>
<proteinExistence type="predicted"/>
<evidence type="ECO:0000256" key="6">
    <source>
        <dbReference type="SAM" id="MobiDB-lite"/>
    </source>
</evidence>
<evidence type="ECO:0000256" key="1">
    <source>
        <dbReference type="ARBA" id="ARBA00004172"/>
    </source>
</evidence>
<feature type="compositionally biased region" description="Polar residues" evidence="6">
    <location>
        <begin position="1127"/>
        <end position="1140"/>
    </location>
</feature>
<feature type="compositionally biased region" description="Basic and acidic residues" evidence="6">
    <location>
        <begin position="446"/>
        <end position="484"/>
    </location>
</feature>
<sequence length="1336" mass="146529">MSEPGSPVSLGSRWAPTHVQVTALQARGLRAKAKGGQGGGGSDAYAVMALGKEKFATSVAERCQGSPVWREEATFELPPAPRRGLGAGAGGGGRGDPLVALSFTVFHRALLGLDKFLGRAEISLAELQAEGARRTTRWYKLHSKPGKEEKERGEIEVDIQFMRSNMTASMFDLSMKDKSRTPFGKLKDKLKGKRGNGLPDTASAIIPSISHSPADSEEESNEKEKKKSKFKTLFSKPGLQKSTLSQSMSVLPTHQEASGRVRLRPSDFQSKWGDDDDDEDTLTPVSEKPFTSRAEGNLLYPSSGMSHKRTGSGDSRQLNQITGSNMKEPHSLFGLKSKSDPTSRSNVCINGSHIYMEVHESKSDAFLKDSTPSSPQISQRKRLFLSQENLSPDLSKEGENTGRFPPHKEPPGSSSLESFKAMTLPSYKLLSGEDLLESHNPVISETLKETKDDKKTDTPKETKDDRKTDTPKETKEDKKQENKKSGLLSLMTGRKEGKISEEVENNADTSLKMKEVKRDEKDLPRKEVNPFEVPADNKGRHGPEKSSAAEVPNVKASLNPFDESVMEEEKAGKNAICVKPSQTKPVKPRLGVSSEDETKATFPIPVPPSTSLLSPFYHSDNENNPFNFKQKQEQKVQNTDTFISSLITPPARFSNNPFLSKWEQGSKQEGVECSPSASSHVLSPPDSGKASNPFSPLWRQKSQTHDFENSAEPPLCFQTPLPDTVLESHPLPCQPSNADDHLVSDLGKGSESLNSPPTSTSVAGNLDDSKYLDVLKPQNENFANQTDSVLRSGGALALSEPNVIVKSWGDDKLHIVPPFKENSGRMKKTVTFACDELKDNDEVDSVSEIAEEDLTERWDEDENRDAIKPIEGHKRQGLDLDIEHQFVSKCLDGGTHSAYDNDNPSRTETKGLVTAEPPLPAPRILLTSPKKTNTSKAVIDSGPFPLPPKPMPRTKRKDTDSPLTDALKAEDALSTGFKKISSDNSVSKEELIRTTTLATPESTVLLFGRDDGTMDSSRCTNNHSSIILSTKPQSLLTGDVNIKGTVLPVISEVGSDDEQLSDYHQESEKMVVCVDFSRNGGDSRAREMLSKEKVVDEKQIVSLSVKTSGPGGIFKPRKSPVSPSAVRLQNESGLEQSGTCSLKEDGESYPEFSDKPFSVSNSSQSYSVNSFQSDALGSYSTESTKKSTMKGLDAKLETSGQKKLLQARVSTSETHPNQTLQSVGSCPPKFRLHPVKPMNTTTNKQPAKTFNAKILDNQNEANIKKYDPSDPAYAYAQLTHDELIQLVLKQKDVIAKRDLQVRELQDYIDNLLVRVMEETPNILRVQAHVSKKAGKM</sequence>
<dbReference type="InterPro" id="IPR019018">
    <property type="entry name" value="Rab-bd_FIP-RBD"/>
</dbReference>
<feature type="region of interest" description="Disordered" evidence="6">
    <location>
        <begin position="1109"/>
        <end position="1156"/>
    </location>
</feature>
<name>A0A6J0T3C3_9SAUR</name>
<feature type="compositionally biased region" description="Basic and acidic residues" evidence="6">
    <location>
        <begin position="394"/>
        <end position="410"/>
    </location>
</feature>
<dbReference type="CTD" id="80223"/>
<evidence type="ECO:0000313" key="10">
    <source>
        <dbReference type="RefSeq" id="XP_020641783.2"/>
    </source>
</evidence>
<dbReference type="SUPFAM" id="SSF49562">
    <property type="entry name" value="C2 domain (Calcium/lipid-binding domain, CaLB)"/>
    <property type="match status" value="1"/>
</dbReference>
<dbReference type="PROSITE" id="PS51511">
    <property type="entry name" value="FIP_RBD"/>
    <property type="match status" value="1"/>
</dbReference>
<keyword evidence="4" id="KW-0967">Endosome</keyword>
<dbReference type="InterPro" id="IPR037789">
    <property type="entry name" value="FIP_classI"/>
</dbReference>
<evidence type="ECO:0000256" key="4">
    <source>
        <dbReference type="ARBA" id="ARBA00022753"/>
    </source>
</evidence>
<feature type="region of interest" description="Disordered" evidence="6">
    <location>
        <begin position="576"/>
        <end position="765"/>
    </location>
</feature>
<feature type="compositionally biased region" description="Low complexity" evidence="6">
    <location>
        <begin position="196"/>
        <end position="213"/>
    </location>
</feature>
<dbReference type="PROSITE" id="PS50004">
    <property type="entry name" value="C2"/>
    <property type="match status" value="1"/>
</dbReference>
<keyword evidence="5" id="KW-0653">Protein transport</keyword>
<feature type="region of interest" description="Disordered" evidence="6">
    <location>
        <begin position="895"/>
        <end position="962"/>
    </location>
</feature>
<evidence type="ECO:0000259" key="8">
    <source>
        <dbReference type="PROSITE" id="PS51511"/>
    </source>
</evidence>
<dbReference type="SUPFAM" id="SSF144270">
    <property type="entry name" value="Eferin C-derminal domain-like"/>
    <property type="match status" value="1"/>
</dbReference>
<feature type="region of interest" description="Disordered" evidence="6">
    <location>
        <begin position="182"/>
        <end position="344"/>
    </location>
</feature>
<dbReference type="GO" id="GO:0055037">
    <property type="term" value="C:recycling endosome"/>
    <property type="evidence" value="ECO:0007669"/>
    <property type="project" value="UniProtKB-SubCell"/>
</dbReference>
<reference evidence="10" key="1">
    <citation type="submission" date="2025-08" db="UniProtKB">
        <authorList>
            <consortium name="RefSeq"/>
        </authorList>
    </citation>
    <scope>IDENTIFICATION</scope>
</reference>
<comment type="subcellular location">
    <subcellularLocation>
        <location evidence="1">Recycling endosome</location>
    </subcellularLocation>
</comment>
<organism evidence="9 10">
    <name type="scientific">Pogona vitticeps</name>
    <name type="common">central bearded dragon</name>
    <dbReference type="NCBI Taxonomy" id="103695"/>
    <lineage>
        <taxon>Eukaryota</taxon>
        <taxon>Metazoa</taxon>
        <taxon>Chordata</taxon>
        <taxon>Craniata</taxon>
        <taxon>Vertebrata</taxon>
        <taxon>Euteleostomi</taxon>
        <taxon>Lepidosauria</taxon>
        <taxon>Squamata</taxon>
        <taxon>Bifurcata</taxon>
        <taxon>Unidentata</taxon>
        <taxon>Episquamata</taxon>
        <taxon>Toxicofera</taxon>
        <taxon>Iguania</taxon>
        <taxon>Acrodonta</taxon>
        <taxon>Agamidae</taxon>
        <taxon>Amphibolurinae</taxon>
        <taxon>Pogona</taxon>
    </lineage>
</organism>
<feature type="compositionally biased region" description="Polar residues" evidence="6">
    <location>
        <begin position="312"/>
        <end position="325"/>
    </location>
</feature>
<dbReference type="Gene3D" id="1.20.5.2440">
    <property type="match status" value="1"/>
</dbReference>
<dbReference type="SMART" id="SM00239">
    <property type="entry name" value="C2"/>
    <property type="match status" value="1"/>
</dbReference>
<evidence type="ECO:0000313" key="9">
    <source>
        <dbReference type="Proteomes" id="UP001652642"/>
    </source>
</evidence>
<feature type="domain" description="C2" evidence="7">
    <location>
        <begin position="1"/>
        <end position="139"/>
    </location>
</feature>
<dbReference type="Pfam" id="PF00168">
    <property type="entry name" value="C2"/>
    <property type="match status" value="1"/>
</dbReference>
<dbReference type="RefSeq" id="XP_020641783.2">
    <property type="nucleotide sequence ID" value="XM_020786124.2"/>
</dbReference>
<feature type="compositionally biased region" description="Basic and acidic residues" evidence="6">
    <location>
        <begin position="511"/>
        <end position="544"/>
    </location>
</feature>
<protein>
    <submittedName>
        <fullName evidence="10">Rab11 family-interacting protein 1 isoform X1</fullName>
    </submittedName>
</protein>
<dbReference type="Gene3D" id="2.60.40.150">
    <property type="entry name" value="C2 domain"/>
    <property type="match status" value="1"/>
</dbReference>
<feature type="compositionally biased region" description="Polar residues" evidence="6">
    <location>
        <begin position="1208"/>
        <end position="1224"/>
    </location>
</feature>
<dbReference type="PANTHER" id="PTHR15746:SF22">
    <property type="entry name" value="RAB11 FAMILY-INTERACTING PROTEIN 1"/>
    <property type="match status" value="1"/>
</dbReference>
<feature type="compositionally biased region" description="Polar residues" evidence="6">
    <location>
        <begin position="751"/>
        <end position="763"/>
    </location>
</feature>
<dbReference type="GO" id="GO:0015031">
    <property type="term" value="P:protein transport"/>
    <property type="evidence" value="ECO:0007669"/>
    <property type="project" value="UniProtKB-KW"/>
</dbReference>
<feature type="domain" description="FIP-RBD" evidence="8">
    <location>
        <begin position="1264"/>
        <end position="1326"/>
    </location>
</feature>
<dbReference type="InParanoid" id="A0A6J0T3C3"/>